<keyword evidence="5" id="KW-0547">Nucleotide-binding</keyword>
<dbReference type="InterPro" id="IPR050388">
    <property type="entry name" value="ABC_Ni/Peptide_Import"/>
</dbReference>
<evidence type="ECO:0000313" key="10">
    <source>
        <dbReference type="Proteomes" id="UP001055286"/>
    </source>
</evidence>
<accession>A0AA37HI83</accession>
<comment type="caution">
    <text evidence="9">The sequence shown here is derived from an EMBL/GenBank/DDBJ whole genome shotgun (WGS) entry which is preliminary data.</text>
</comment>
<protein>
    <submittedName>
        <fullName evidence="9">Dipeptide transport ATP-binding protein DppD</fullName>
    </submittedName>
</protein>
<dbReference type="EMBL" id="BPQJ01000062">
    <property type="protein sequence ID" value="GJD66346.1"/>
    <property type="molecule type" value="Genomic_DNA"/>
</dbReference>
<dbReference type="GO" id="GO:0005886">
    <property type="term" value="C:plasma membrane"/>
    <property type="evidence" value="ECO:0007669"/>
    <property type="project" value="UniProtKB-SubCell"/>
</dbReference>
<feature type="domain" description="ABC transporter" evidence="8">
    <location>
        <begin position="6"/>
        <end position="254"/>
    </location>
</feature>
<dbReference type="PROSITE" id="PS50893">
    <property type="entry name" value="ABC_TRANSPORTER_2"/>
    <property type="match status" value="1"/>
</dbReference>
<keyword evidence="6 9" id="KW-0067">ATP-binding</keyword>
<dbReference type="PROSITE" id="PS00211">
    <property type="entry name" value="ABC_TRANSPORTER_1"/>
    <property type="match status" value="1"/>
</dbReference>
<comment type="similarity">
    <text evidence="2">Belongs to the ABC transporter superfamily.</text>
</comment>
<dbReference type="PANTHER" id="PTHR43297:SF2">
    <property type="entry name" value="DIPEPTIDE TRANSPORT ATP-BINDING PROTEIN DPPD"/>
    <property type="match status" value="1"/>
</dbReference>
<dbReference type="NCBIfam" id="TIGR01727">
    <property type="entry name" value="oligo_HPY"/>
    <property type="match status" value="1"/>
</dbReference>
<comment type="subcellular location">
    <subcellularLocation>
        <location evidence="1">Cell inner membrane</location>
        <topology evidence="1">Peripheral membrane protein</topology>
    </subcellularLocation>
</comment>
<dbReference type="Gene3D" id="3.40.50.300">
    <property type="entry name" value="P-loop containing nucleotide triphosphate hydrolases"/>
    <property type="match status" value="1"/>
</dbReference>
<sequence length="330" mass="35713">MLLLSVENLQIHFRTPDGVNRAVDGLSFTVAAGETLAVVGESGCGKSITAMAVLGLLHRPPAATAGAIRFEGRDLLRLSEPEMREIRGNKVGMIFQEPMTSLNPVLTIGRQIGETLRLHQGLSRDGAKERAVELLRLVGIAEPGRRVREYPHQLSGGMRQRAMIAMALACSPKLLIADEPTTALDVTIQAQILDLMRDLKQRTGAAVLLITHDLGIVAEVADRVIVLYGGRKVEEAAVADLFRTPRHPYTRGLLGAMPRLGAAERADEPGRLAEIPGMVPSLKQRLEGCIFAGRCREATDLCRRFAPALEPKAPRHLAACHYAPKDALAA</sequence>
<proteinExistence type="inferred from homology"/>
<evidence type="ECO:0000256" key="3">
    <source>
        <dbReference type="ARBA" id="ARBA00022448"/>
    </source>
</evidence>
<gene>
    <name evidence="9" type="primary">dppD_3</name>
    <name evidence="9" type="ORF">MPEAHAMD_6543</name>
</gene>
<reference evidence="9" key="1">
    <citation type="journal article" date="2016" name="Front. Microbiol.">
        <title>Genome Sequence of the Piezophilic, Mesophilic Sulfate-Reducing Bacterium Desulfovibrio indicus J2T.</title>
        <authorList>
            <person name="Cao J."/>
            <person name="Maignien L."/>
            <person name="Shao Z."/>
            <person name="Alain K."/>
            <person name="Jebbar M."/>
        </authorList>
    </citation>
    <scope>NUCLEOTIDE SEQUENCE</scope>
    <source>
        <strain evidence="9">JCM 32048</strain>
    </source>
</reference>
<dbReference type="Proteomes" id="UP001055286">
    <property type="component" value="Unassembled WGS sequence"/>
</dbReference>
<dbReference type="SMART" id="SM00382">
    <property type="entry name" value="AAA"/>
    <property type="match status" value="1"/>
</dbReference>
<evidence type="ECO:0000256" key="6">
    <source>
        <dbReference type="ARBA" id="ARBA00022840"/>
    </source>
</evidence>
<keyword evidence="4" id="KW-1003">Cell membrane</keyword>
<dbReference type="RefSeq" id="WP_099902771.1">
    <property type="nucleotide sequence ID" value="NZ_BPQJ01000062.1"/>
</dbReference>
<evidence type="ECO:0000256" key="5">
    <source>
        <dbReference type="ARBA" id="ARBA00022741"/>
    </source>
</evidence>
<dbReference type="InterPro" id="IPR003593">
    <property type="entry name" value="AAA+_ATPase"/>
</dbReference>
<organism evidence="9 10">
    <name type="scientific">Methylobacterium frigidaeris</name>
    <dbReference type="NCBI Taxonomy" id="2038277"/>
    <lineage>
        <taxon>Bacteria</taxon>
        <taxon>Pseudomonadati</taxon>
        <taxon>Pseudomonadota</taxon>
        <taxon>Alphaproteobacteria</taxon>
        <taxon>Hyphomicrobiales</taxon>
        <taxon>Methylobacteriaceae</taxon>
        <taxon>Methylobacterium</taxon>
    </lineage>
</organism>
<dbReference type="CDD" id="cd03257">
    <property type="entry name" value="ABC_NikE_OppD_transporters"/>
    <property type="match status" value="1"/>
</dbReference>
<keyword evidence="7" id="KW-0472">Membrane</keyword>
<dbReference type="GO" id="GO:0055085">
    <property type="term" value="P:transmembrane transport"/>
    <property type="evidence" value="ECO:0007669"/>
    <property type="project" value="UniProtKB-ARBA"/>
</dbReference>
<evidence type="ECO:0000256" key="1">
    <source>
        <dbReference type="ARBA" id="ARBA00004417"/>
    </source>
</evidence>
<evidence type="ECO:0000256" key="2">
    <source>
        <dbReference type="ARBA" id="ARBA00005417"/>
    </source>
</evidence>
<dbReference type="InterPro" id="IPR017871">
    <property type="entry name" value="ABC_transporter-like_CS"/>
</dbReference>
<name>A0AA37HI83_9HYPH</name>
<dbReference type="Pfam" id="PF00005">
    <property type="entry name" value="ABC_tran"/>
    <property type="match status" value="1"/>
</dbReference>
<keyword evidence="10" id="KW-1185">Reference proteome</keyword>
<evidence type="ECO:0000313" key="9">
    <source>
        <dbReference type="EMBL" id="GJD66346.1"/>
    </source>
</evidence>
<dbReference type="Pfam" id="PF08352">
    <property type="entry name" value="oligo_HPY"/>
    <property type="match status" value="1"/>
</dbReference>
<dbReference type="GO" id="GO:0005524">
    <property type="term" value="F:ATP binding"/>
    <property type="evidence" value="ECO:0007669"/>
    <property type="project" value="UniProtKB-KW"/>
</dbReference>
<reference evidence="9" key="2">
    <citation type="submission" date="2021-08" db="EMBL/GenBank/DDBJ databases">
        <authorList>
            <person name="Tani A."/>
            <person name="Ola A."/>
            <person name="Ogura Y."/>
            <person name="Katsura K."/>
            <person name="Hayashi T."/>
        </authorList>
    </citation>
    <scope>NUCLEOTIDE SEQUENCE</scope>
    <source>
        <strain evidence="9">JCM 32048</strain>
    </source>
</reference>
<dbReference type="SUPFAM" id="SSF52540">
    <property type="entry name" value="P-loop containing nucleoside triphosphate hydrolases"/>
    <property type="match status" value="1"/>
</dbReference>
<dbReference type="AlphaFoldDB" id="A0AA37HI83"/>
<evidence type="ECO:0000259" key="8">
    <source>
        <dbReference type="PROSITE" id="PS50893"/>
    </source>
</evidence>
<evidence type="ECO:0000256" key="7">
    <source>
        <dbReference type="ARBA" id="ARBA00023136"/>
    </source>
</evidence>
<dbReference type="InterPro" id="IPR013563">
    <property type="entry name" value="Oligopep_ABC_C"/>
</dbReference>
<keyword evidence="3" id="KW-0813">Transport</keyword>
<dbReference type="PANTHER" id="PTHR43297">
    <property type="entry name" value="OLIGOPEPTIDE TRANSPORT ATP-BINDING PROTEIN APPD"/>
    <property type="match status" value="1"/>
</dbReference>
<dbReference type="InterPro" id="IPR003439">
    <property type="entry name" value="ABC_transporter-like_ATP-bd"/>
</dbReference>
<dbReference type="GO" id="GO:0016887">
    <property type="term" value="F:ATP hydrolysis activity"/>
    <property type="evidence" value="ECO:0007669"/>
    <property type="project" value="InterPro"/>
</dbReference>
<dbReference type="InterPro" id="IPR027417">
    <property type="entry name" value="P-loop_NTPase"/>
</dbReference>
<dbReference type="GO" id="GO:0015833">
    <property type="term" value="P:peptide transport"/>
    <property type="evidence" value="ECO:0007669"/>
    <property type="project" value="InterPro"/>
</dbReference>
<dbReference type="FunFam" id="3.40.50.300:FF:000016">
    <property type="entry name" value="Oligopeptide ABC transporter ATP-binding component"/>
    <property type="match status" value="1"/>
</dbReference>
<evidence type="ECO:0000256" key="4">
    <source>
        <dbReference type="ARBA" id="ARBA00022475"/>
    </source>
</evidence>